<protein>
    <submittedName>
        <fullName evidence="4">AcrR family transcriptional regulator</fullName>
    </submittedName>
</protein>
<gene>
    <name evidence="4" type="ORF">BJ989_000858</name>
</gene>
<sequence>MPDSPTAPRQYAGRSAAERAAERRARLVAATVAVLGEQGEAAVTMTAVCARAGLTERYFYESFRGRDEALVAALDAVSDEVAAVALDAIASSDGAGAADRVRAGLAAVVDLVADDPAKGRVVVVESAANAALRARRHELLGTFATLVADEAARLYDLPTGSEGARLRGLVYVAGLAELVAAWLLGEVDLDRDGLVATGAELFGAVVQPR</sequence>
<dbReference type="Gene3D" id="1.10.357.10">
    <property type="entry name" value="Tetracycline Repressor, domain 2"/>
    <property type="match status" value="1"/>
</dbReference>
<dbReference type="Pfam" id="PF00440">
    <property type="entry name" value="TetR_N"/>
    <property type="match status" value="1"/>
</dbReference>
<organism evidence="4 5">
    <name type="scientific">Nocardioides perillae</name>
    <dbReference type="NCBI Taxonomy" id="1119534"/>
    <lineage>
        <taxon>Bacteria</taxon>
        <taxon>Bacillati</taxon>
        <taxon>Actinomycetota</taxon>
        <taxon>Actinomycetes</taxon>
        <taxon>Propionibacteriales</taxon>
        <taxon>Nocardioidaceae</taxon>
        <taxon>Nocardioides</taxon>
    </lineage>
</organism>
<dbReference type="InterPro" id="IPR009057">
    <property type="entry name" value="Homeodomain-like_sf"/>
</dbReference>
<evidence type="ECO:0000256" key="1">
    <source>
        <dbReference type="ARBA" id="ARBA00023125"/>
    </source>
</evidence>
<accession>A0A7Y9URL4</accession>
<feature type="DNA-binding region" description="H-T-H motif" evidence="2">
    <location>
        <begin position="44"/>
        <end position="63"/>
    </location>
</feature>
<evidence type="ECO:0000259" key="3">
    <source>
        <dbReference type="PROSITE" id="PS50977"/>
    </source>
</evidence>
<keyword evidence="5" id="KW-1185">Reference proteome</keyword>
<evidence type="ECO:0000313" key="5">
    <source>
        <dbReference type="Proteomes" id="UP000544110"/>
    </source>
</evidence>
<dbReference type="RefSeq" id="WP_179517155.1">
    <property type="nucleotide sequence ID" value="NZ_JACCAC010000001.1"/>
</dbReference>
<dbReference type="InterPro" id="IPR001647">
    <property type="entry name" value="HTH_TetR"/>
</dbReference>
<dbReference type="AlphaFoldDB" id="A0A7Y9URL4"/>
<dbReference type="SUPFAM" id="SSF46689">
    <property type="entry name" value="Homeodomain-like"/>
    <property type="match status" value="1"/>
</dbReference>
<keyword evidence="1 2" id="KW-0238">DNA-binding</keyword>
<dbReference type="Proteomes" id="UP000544110">
    <property type="component" value="Unassembled WGS sequence"/>
</dbReference>
<comment type="caution">
    <text evidence="4">The sequence shown here is derived from an EMBL/GenBank/DDBJ whole genome shotgun (WGS) entry which is preliminary data.</text>
</comment>
<dbReference type="PROSITE" id="PS50977">
    <property type="entry name" value="HTH_TETR_2"/>
    <property type="match status" value="1"/>
</dbReference>
<reference evidence="4 5" key="1">
    <citation type="submission" date="2020-07" db="EMBL/GenBank/DDBJ databases">
        <title>Sequencing the genomes of 1000 actinobacteria strains.</title>
        <authorList>
            <person name="Klenk H.-P."/>
        </authorList>
    </citation>
    <scope>NUCLEOTIDE SEQUENCE [LARGE SCALE GENOMIC DNA]</scope>
    <source>
        <strain evidence="4 5">DSM 24552</strain>
    </source>
</reference>
<dbReference type="EMBL" id="JACCAC010000001">
    <property type="protein sequence ID" value="NYG54554.1"/>
    <property type="molecule type" value="Genomic_DNA"/>
</dbReference>
<evidence type="ECO:0000256" key="2">
    <source>
        <dbReference type="PROSITE-ProRule" id="PRU00335"/>
    </source>
</evidence>
<dbReference type="GO" id="GO:0003677">
    <property type="term" value="F:DNA binding"/>
    <property type="evidence" value="ECO:0007669"/>
    <property type="project" value="UniProtKB-UniRule"/>
</dbReference>
<proteinExistence type="predicted"/>
<evidence type="ECO:0000313" key="4">
    <source>
        <dbReference type="EMBL" id="NYG54554.1"/>
    </source>
</evidence>
<feature type="domain" description="HTH tetR-type" evidence="3">
    <location>
        <begin position="21"/>
        <end position="81"/>
    </location>
</feature>
<name>A0A7Y9URL4_9ACTN</name>